<dbReference type="InterPro" id="IPR008422">
    <property type="entry name" value="KN_HD"/>
</dbReference>
<evidence type="ECO:0000256" key="8">
    <source>
        <dbReference type="PROSITE-ProRule" id="PRU00108"/>
    </source>
</evidence>
<dbReference type="InterPro" id="IPR050224">
    <property type="entry name" value="TALE_homeobox"/>
</dbReference>
<dbReference type="Pfam" id="PF05920">
    <property type="entry name" value="Homeobox_KN"/>
    <property type="match status" value="1"/>
</dbReference>
<evidence type="ECO:0000259" key="10">
    <source>
        <dbReference type="PROSITE" id="PS50071"/>
    </source>
</evidence>
<keyword evidence="5" id="KW-0804">Transcription</keyword>
<dbReference type="Gene3D" id="1.10.10.60">
    <property type="entry name" value="Homeodomain-like"/>
    <property type="match status" value="1"/>
</dbReference>
<feature type="compositionally biased region" description="Polar residues" evidence="9">
    <location>
        <begin position="148"/>
        <end position="162"/>
    </location>
</feature>
<organism evidence="11 12">
    <name type="scientific">Lichtheimia corymbifera JMRC:FSU:9682</name>
    <dbReference type="NCBI Taxonomy" id="1263082"/>
    <lineage>
        <taxon>Eukaryota</taxon>
        <taxon>Fungi</taxon>
        <taxon>Fungi incertae sedis</taxon>
        <taxon>Mucoromycota</taxon>
        <taxon>Mucoromycotina</taxon>
        <taxon>Mucoromycetes</taxon>
        <taxon>Mucorales</taxon>
        <taxon>Lichtheimiaceae</taxon>
        <taxon>Lichtheimia</taxon>
    </lineage>
</organism>
<accession>A0A068RRH7</accession>
<keyword evidence="12" id="KW-1185">Reference proteome</keyword>
<comment type="caution">
    <text evidence="11">The sequence shown here is derived from an EMBL/GenBank/DDBJ whole genome shotgun (WGS) entry which is preliminary data.</text>
</comment>
<dbReference type="STRING" id="1263082.A0A068RRH7"/>
<feature type="compositionally biased region" description="Basic residues" evidence="9">
    <location>
        <begin position="315"/>
        <end position="326"/>
    </location>
</feature>
<evidence type="ECO:0000256" key="9">
    <source>
        <dbReference type="SAM" id="MobiDB-lite"/>
    </source>
</evidence>
<dbReference type="VEuPathDB" id="FungiDB:LCOR_03114.1"/>
<gene>
    <name evidence="11" type="ORF">LCOR_03114.1</name>
</gene>
<feature type="region of interest" description="Disordered" evidence="9">
    <location>
        <begin position="90"/>
        <end position="205"/>
    </location>
</feature>
<dbReference type="SUPFAM" id="SSF46689">
    <property type="entry name" value="Homeodomain-like"/>
    <property type="match status" value="1"/>
</dbReference>
<comment type="similarity">
    <text evidence="7">Belongs to the TALE/TGIF homeobox family.</text>
</comment>
<reference evidence="11" key="1">
    <citation type="submission" date="2013-08" db="EMBL/GenBank/DDBJ databases">
        <title>Gene expansion shapes genome architecture in the human pathogen Lichtheimia corymbifera: an evolutionary genomics analysis in the ancient terrestrial Mucorales (Mucoromycotina).</title>
        <authorList>
            <person name="Schwartze V.U."/>
            <person name="Winter S."/>
            <person name="Shelest E."/>
            <person name="Marcet-Houben M."/>
            <person name="Horn F."/>
            <person name="Wehner S."/>
            <person name="Hoffmann K."/>
            <person name="Riege K."/>
            <person name="Sammeth M."/>
            <person name="Nowrousian M."/>
            <person name="Valiante V."/>
            <person name="Linde J."/>
            <person name="Jacobsen I.D."/>
            <person name="Marz M."/>
            <person name="Brakhage A.A."/>
            <person name="Gabaldon T."/>
            <person name="Bocker S."/>
            <person name="Voigt K."/>
        </authorList>
    </citation>
    <scope>NUCLEOTIDE SEQUENCE [LARGE SCALE GENOMIC DNA]</scope>
    <source>
        <strain evidence="11">FSU 9682</strain>
    </source>
</reference>
<dbReference type="OrthoDB" id="10056939at2759"/>
<evidence type="ECO:0000256" key="5">
    <source>
        <dbReference type="ARBA" id="ARBA00023163"/>
    </source>
</evidence>
<protein>
    <recommendedName>
        <fullName evidence="10">Homeobox domain-containing protein</fullName>
    </recommendedName>
</protein>
<evidence type="ECO:0000256" key="6">
    <source>
        <dbReference type="ARBA" id="ARBA00023242"/>
    </source>
</evidence>
<evidence type="ECO:0000256" key="3">
    <source>
        <dbReference type="ARBA" id="ARBA00023125"/>
    </source>
</evidence>
<feature type="region of interest" description="Disordered" evidence="9">
    <location>
        <begin position="270"/>
        <end position="326"/>
    </location>
</feature>
<sequence>MLDSTAFHHSIDFFACRLSLQHDPNTSPVILFHDHQYVKESTGGLEHVHIPCGDPYYGQLIATHKRRIHEMLEHNGRVWADIRDNVEVRPTSPIPSLASSPTPPLHPYDEPSSPTLSITTTTHHRRYHPYHHRPSSKPSSRRFSSCSFNAHTAGSVNGADNTSVSSSSSIPSSPPSPPPATVTDYTRRAKQSPGPVTKRRRGNLPKAVTAILRDWLSRHKKHPYPTEDEKLALAQQTNLTLNQISNWFINARRRILQPMLQKEHQDRMLGHLQHPGGDEDDDEDVSTTTTSLGILSYDNMRRGRKRSTSSERYPRRTGHGTTLRRR</sequence>
<dbReference type="InterPro" id="IPR009057">
    <property type="entry name" value="Homeodomain-like_sf"/>
</dbReference>
<dbReference type="PROSITE" id="PS50071">
    <property type="entry name" value="HOMEOBOX_2"/>
    <property type="match status" value="1"/>
</dbReference>
<dbReference type="GO" id="GO:0006355">
    <property type="term" value="P:regulation of DNA-templated transcription"/>
    <property type="evidence" value="ECO:0007669"/>
    <property type="project" value="InterPro"/>
</dbReference>
<evidence type="ECO:0000313" key="12">
    <source>
        <dbReference type="Proteomes" id="UP000027586"/>
    </source>
</evidence>
<keyword evidence="2" id="KW-0805">Transcription regulation</keyword>
<dbReference type="SMART" id="SM00389">
    <property type="entry name" value="HOX"/>
    <property type="match status" value="1"/>
</dbReference>
<dbReference type="EMBL" id="CBTN010000010">
    <property type="protein sequence ID" value="CDH51521.1"/>
    <property type="molecule type" value="Genomic_DNA"/>
</dbReference>
<evidence type="ECO:0000256" key="7">
    <source>
        <dbReference type="ARBA" id="ARBA00038021"/>
    </source>
</evidence>
<comment type="subcellular location">
    <subcellularLocation>
        <location evidence="1 8">Nucleus</location>
    </subcellularLocation>
</comment>
<dbReference type="CDD" id="cd00086">
    <property type="entry name" value="homeodomain"/>
    <property type="match status" value="1"/>
</dbReference>
<feature type="DNA-binding region" description="Homeobox" evidence="8">
    <location>
        <begin position="197"/>
        <end position="259"/>
    </location>
</feature>
<dbReference type="Proteomes" id="UP000027586">
    <property type="component" value="Unassembled WGS sequence"/>
</dbReference>
<evidence type="ECO:0000313" key="11">
    <source>
        <dbReference type="EMBL" id="CDH51521.1"/>
    </source>
</evidence>
<dbReference type="AlphaFoldDB" id="A0A068RRH7"/>
<dbReference type="GO" id="GO:0003677">
    <property type="term" value="F:DNA binding"/>
    <property type="evidence" value="ECO:0007669"/>
    <property type="project" value="UniProtKB-UniRule"/>
</dbReference>
<evidence type="ECO:0000256" key="4">
    <source>
        <dbReference type="ARBA" id="ARBA00023155"/>
    </source>
</evidence>
<dbReference type="FunFam" id="1.10.10.60:FF:000059">
    <property type="entry name" value="TGFB-induced factor homeobox 1"/>
    <property type="match status" value="1"/>
</dbReference>
<proteinExistence type="inferred from homology"/>
<keyword evidence="4 8" id="KW-0371">Homeobox</keyword>
<evidence type="ECO:0000256" key="2">
    <source>
        <dbReference type="ARBA" id="ARBA00023015"/>
    </source>
</evidence>
<dbReference type="GO" id="GO:0005634">
    <property type="term" value="C:nucleus"/>
    <property type="evidence" value="ECO:0007669"/>
    <property type="project" value="UniProtKB-SubCell"/>
</dbReference>
<keyword evidence="3 8" id="KW-0238">DNA-binding</keyword>
<evidence type="ECO:0000256" key="1">
    <source>
        <dbReference type="ARBA" id="ARBA00004123"/>
    </source>
</evidence>
<dbReference type="InterPro" id="IPR001356">
    <property type="entry name" value="HD"/>
</dbReference>
<keyword evidence="6 8" id="KW-0539">Nucleus</keyword>
<feature type="domain" description="Homeobox" evidence="10">
    <location>
        <begin position="195"/>
        <end position="258"/>
    </location>
</feature>
<feature type="compositionally biased region" description="Low complexity" evidence="9">
    <location>
        <begin position="136"/>
        <end position="147"/>
    </location>
</feature>
<dbReference type="PANTHER" id="PTHR11850">
    <property type="entry name" value="HOMEOBOX PROTEIN TRANSCRIPTION FACTORS"/>
    <property type="match status" value="1"/>
</dbReference>
<name>A0A068RRH7_9FUNG</name>
<feature type="compositionally biased region" description="Basic residues" evidence="9">
    <location>
        <begin position="122"/>
        <end position="135"/>
    </location>
</feature>